<feature type="modified residue" description="Phosphohistidine" evidence="2">
    <location>
        <position position="66"/>
    </location>
</feature>
<comment type="caution">
    <text evidence="7">The sequence shown here is derived from an EMBL/GenBank/DDBJ whole genome shotgun (WGS) entry which is preliminary data.</text>
</comment>
<dbReference type="Proteomes" id="UP000434582">
    <property type="component" value="Unassembled WGS sequence"/>
</dbReference>
<evidence type="ECO:0000256" key="1">
    <source>
        <dbReference type="ARBA" id="ARBA00023012"/>
    </source>
</evidence>
<organism evidence="7 8">
    <name type="scientific">Roseospira navarrensis</name>
    <dbReference type="NCBI Taxonomy" id="140058"/>
    <lineage>
        <taxon>Bacteria</taxon>
        <taxon>Pseudomonadati</taxon>
        <taxon>Pseudomonadota</taxon>
        <taxon>Alphaproteobacteria</taxon>
        <taxon>Rhodospirillales</taxon>
        <taxon>Rhodospirillaceae</taxon>
        <taxon>Roseospira</taxon>
    </lineage>
</organism>
<dbReference type="InterPro" id="IPR011006">
    <property type="entry name" value="CheY-like_superfamily"/>
</dbReference>
<dbReference type="CDD" id="cd00088">
    <property type="entry name" value="HPT"/>
    <property type="match status" value="1"/>
</dbReference>
<sequence>MTAMDDGDPALPTARPTDPLRQAVAAFPPTAATLMSDLTEGLDAAARATEPAPLDDALGRVAAAAHKLAGSAGSMGYESLGRMAAALERLTEGVRADPTHPTDAAWAQARSLAGGLAKAVASLTPEQSSLLAPRPGPPTRDGPALSAPFGALRVAVIGPGSETTGEGLADRLALYGWTVVPLSGVQAAMEEAAGAPAPDLAVVDLDAAPDAVDRMAALTGPDGDWPALPWLATCARPGPGTWRAVVTAGGLGLLAAPLTADALIARVAALEAAHDDDMSRVLILDPDPVLADLLRQALEDVGTAPDVATEPTAALHAVERGHDEGGVDVLVIIERTGREAGLDLACALDGRGADLLPGLVLVLPDGAPTPAGAALAACADAVTAWPLDLEMIAATVRAQAARARARRRTARTEGDGPVLVRTALDLAVSDLMRRARDLDLPLALVWMRAEGESPAETEGLLAQLIQAALRPGDLLGRGPDGGLVAVPRFLDRAGTEALLRPVAGRLAALAPGTTLSWGLATLEADGDTDAPARLMARARDGASPVA</sequence>
<feature type="domain" description="Response regulatory" evidence="5">
    <location>
        <begin position="280"/>
        <end position="400"/>
    </location>
</feature>
<evidence type="ECO:0000259" key="5">
    <source>
        <dbReference type="PROSITE" id="PS50110"/>
    </source>
</evidence>
<protein>
    <recommendedName>
        <fullName evidence="9">HPt domain-containing protein</fullName>
    </recommendedName>
</protein>
<dbReference type="Pfam" id="PF01627">
    <property type="entry name" value="Hpt"/>
    <property type="match status" value="1"/>
</dbReference>
<feature type="domain" description="HPt" evidence="6">
    <location>
        <begin position="16"/>
        <end position="130"/>
    </location>
</feature>
<proteinExistence type="predicted"/>
<evidence type="ECO:0000259" key="6">
    <source>
        <dbReference type="PROSITE" id="PS50894"/>
    </source>
</evidence>
<dbReference type="Gene3D" id="1.20.120.160">
    <property type="entry name" value="HPT domain"/>
    <property type="match status" value="1"/>
</dbReference>
<dbReference type="PROSITE" id="PS50894">
    <property type="entry name" value="HPT"/>
    <property type="match status" value="1"/>
</dbReference>
<keyword evidence="2" id="KW-0597">Phosphoprotein</keyword>
<evidence type="ECO:0008006" key="9">
    <source>
        <dbReference type="Google" id="ProtNLM"/>
    </source>
</evidence>
<evidence type="ECO:0000313" key="7">
    <source>
        <dbReference type="EMBL" id="MQX35971.1"/>
    </source>
</evidence>
<evidence type="ECO:0000256" key="4">
    <source>
        <dbReference type="SAM" id="MobiDB-lite"/>
    </source>
</evidence>
<comment type="caution">
    <text evidence="3">Lacks conserved residue(s) required for the propagation of feature annotation.</text>
</comment>
<dbReference type="InterPro" id="IPR001789">
    <property type="entry name" value="Sig_transdc_resp-reg_receiver"/>
</dbReference>
<dbReference type="Gene3D" id="3.40.50.2300">
    <property type="match status" value="1"/>
</dbReference>
<dbReference type="GO" id="GO:0000160">
    <property type="term" value="P:phosphorelay signal transduction system"/>
    <property type="evidence" value="ECO:0007669"/>
    <property type="project" value="UniProtKB-KW"/>
</dbReference>
<name>A0A7X1ZE86_9PROT</name>
<reference evidence="7 8" key="1">
    <citation type="submission" date="2019-10" db="EMBL/GenBank/DDBJ databases">
        <title>Draft whole-genome sequence of the purple nonsulfur photosynthetic bacterium Roseospira navarrensis DSM 15114.</title>
        <authorList>
            <person name="Kyndt J.A."/>
            <person name="Meyer T.E."/>
        </authorList>
    </citation>
    <scope>NUCLEOTIDE SEQUENCE [LARGE SCALE GENOMIC DNA]</scope>
    <source>
        <strain evidence="7 8">DSM 15114</strain>
    </source>
</reference>
<dbReference type="GO" id="GO:0004672">
    <property type="term" value="F:protein kinase activity"/>
    <property type="evidence" value="ECO:0007669"/>
    <property type="project" value="UniProtKB-ARBA"/>
</dbReference>
<dbReference type="SUPFAM" id="SSF47226">
    <property type="entry name" value="Histidine-containing phosphotransfer domain, HPT domain"/>
    <property type="match status" value="1"/>
</dbReference>
<dbReference type="AlphaFoldDB" id="A0A7X1ZE86"/>
<gene>
    <name evidence="7" type="ORF">GHC57_05500</name>
</gene>
<dbReference type="InterPro" id="IPR008207">
    <property type="entry name" value="Sig_transdc_His_kin_Hpt_dom"/>
</dbReference>
<dbReference type="EMBL" id="WIVE01000011">
    <property type="protein sequence ID" value="MQX35971.1"/>
    <property type="molecule type" value="Genomic_DNA"/>
</dbReference>
<dbReference type="SUPFAM" id="SSF52172">
    <property type="entry name" value="CheY-like"/>
    <property type="match status" value="2"/>
</dbReference>
<evidence type="ECO:0000313" key="8">
    <source>
        <dbReference type="Proteomes" id="UP000434582"/>
    </source>
</evidence>
<keyword evidence="1" id="KW-0902">Two-component regulatory system</keyword>
<dbReference type="RefSeq" id="WP_153342011.1">
    <property type="nucleotide sequence ID" value="NZ_WIVE01000011.1"/>
</dbReference>
<dbReference type="InterPro" id="IPR036641">
    <property type="entry name" value="HPT_dom_sf"/>
</dbReference>
<evidence type="ECO:0000256" key="2">
    <source>
        <dbReference type="PROSITE-ProRule" id="PRU00110"/>
    </source>
</evidence>
<dbReference type="PROSITE" id="PS50110">
    <property type="entry name" value="RESPONSE_REGULATORY"/>
    <property type="match status" value="1"/>
</dbReference>
<dbReference type="OrthoDB" id="9812260at2"/>
<evidence type="ECO:0000256" key="3">
    <source>
        <dbReference type="PROSITE-ProRule" id="PRU00169"/>
    </source>
</evidence>
<accession>A0A7X1ZE86</accession>
<feature type="region of interest" description="Disordered" evidence="4">
    <location>
        <begin position="1"/>
        <end position="22"/>
    </location>
</feature>
<keyword evidence="8" id="KW-1185">Reference proteome</keyword>